<protein>
    <submittedName>
        <fullName evidence="3">UBA domain-containing protein</fullName>
    </submittedName>
</protein>
<reference evidence="3" key="2">
    <citation type="submission" date="2016-06" db="UniProtKB">
        <authorList>
            <consortium name="WormBaseParasite"/>
        </authorList>
    </citation>
    <scope>IDENTIFICATION</scope>
</reference>
<accession>A0A183BNL6</accession>
<organism evidence="2 3">
    <name type="scientific">Globodera pallida</name>
    <name type="common">Potato cyst nematode worm</name>
    <name type="synonym">Heterodera pallida</name>
    <dbReference type="NCBI Taxonomy" id="36090"/>
    <lineage>
        <taxon>Eukaryota</taxon>
        <taxon>Metazoa</taxon>
        <taxon>Ecdysozoa</taxon>
        <taxon>Nematoda</taxon>
        <taxon>Chromadorea</taxon>
        <taxon>Rhabditida</taxon>
        <taxon>Tylenchina</taxon>
        <taxon>Tylenchomorpha</taxon>
        <taxon>Tylenchoidea</taxon>
        <taxon>Heteroderidae</taxon>
        <taxon>Heteroderinae</taxon>
        <taxon>Globodera</taxon>
    </lineage>
</organism>
<dbReference type="AlphaFoldDB" id="A0A183BNL6"/>
<feature type="region of interest" description="Disordered" evidence="1">
    <location>
        <begin position="204"/>
        <end position="276"/>
    </location>
</feature>
<feature type="compositionally biased region" description="Polar residues" evidence="1">
    <location>
        <begin position="238"/>
        <end position="250"/>
    </location>
</feature>
<feature type="region of interest" description="Disordered" evidence="1">
    <location>
        <begin position="1"/>
        <end position="119"/>
    </location>
</feature>
<reference evidence="2" key="1">
    <citation type="submission" date="2014-05" db="EMBL/GenBank/DDBJ databases">
        <title>The genome and life-stage specific transcriptomes of Globodera pallida elucidate key aspects of plant parasitism by a cyst nematode.</title>
        <authorList>
            <person name="Cotton J.A."/>
            <person name="Lilley C.J."/>
            <person name="Jones L.M."/>
            <person name="Kikuchi T."/>
            <person name="Reid A.J."/>
            <person name="Thorpe P."/>
            <person name="Tsai I.J."/>
            <person name="Beasley H."/>
            <person name="Blok V."/>
            <person name="Cock P.J.A."/>
            <person name="Van den Akker S.E."/>
            <person name="Holroyd N."/>
            <person name="Hunt M."/>
            <person name="Mantelin S."/>
            <person name="Naghra H."/>
            <person name="Pain A."/>
            <person name="Palomares-Rius J.E."/>
            <person name="Zarowiecki M."/>
            <person name="Berriman M."/>
            <person name="Jones J.T."/>
            <person name="Urwin P.E."/>
        </authorList>
    </citation>
    <scope>NUCLEOTIDE SEQUENCE [LARGE SCALE GENOMIC DNA]</scope>
    <source>
        <strain evidence="2">Lindley</strain>
    </source>
</reference>
<dbReference type="WBParaSite" id="GPLIN_000220200">
    <property type="protein sequence ID" value="GPLIN_000220200"/>
    <property type="gene ID" value="GPLIN_000220200"/>
</dbReference>
<evidence type="ECO:0000256" key="1">
    <source>
        <dbReference type="SAM" id="MobiDB-lite"/>
    </source>
</evidence>
<dbReference type="CDD" id="cd21774">
    <property type="entry name" value="MobB_LATS"/>
    <property type="match status" value="1"/>
</dbReference>
<keyword evidence="2" id="KW-1185">Reference proteome</keyword>
<name>A0A183BNL6_GLOPA</name>
<sequence length="473" mass="53649">MLPSPPNGLNLVSSSSTSSSPSSSRHQPNPYFRLPPTHSPFNISPSILAHPEESTDSHHRQKLDLIRSSLQQFEQKWEEEEGADYEDGGGGGGETSQAEYADLLDDDDEDEEEDEEEADWVENGWRAKMVQKVVEAGYDRESAYYALKLVNFRSVSEAVAVLASVKQNLVKQQQQQQQNNRRNPQGTVFELASSRSLVLVNESSDLVQPESVPNHSPSPHPPAKLENSLPPADPFPRNSHNTNPAASTPYRQRKPAKPCLSPLLNWRSPPPPEHSQRTVHLAHSNAIRQSKSFGPADVLAKSVVGAEQFAAVSANGRRHIHSAGTITRIERNQSERIERKAIMDKKKERRVTAFPFDSAAVSPRNNAVINRCVSPLPESVAKKLKNNTYDRAVKPCRAPMFRFFMEQHIEKLIQQYKERNQREMQLIQEMELAGLAEPVKTRMLRLLRQKESKYIRLRRQKMNRDMFELIRHI</sequence>
<feature type="compositionally biased region" description="Acidic residues" evidence="1">
    <location>
        <begin position="77"/>
        <end position="87"/>
    </location>
</feature>
<proteinExistence type="predicted"/>
<dbReference type="Proteomes" id="UP000050741">
    <property type="component" value="Unassembled WGS sequence"/>
</dbReference>
<feature type="compositionally biased region" description="Acidic residues" evidence="1">
    <location>
        <begin position="102"/>
        <end position="119"/>
    </location>
</feature>
<evidence type="ECO:0000313" key="2">
    <source>
        <dbReference type="Proteomes" id="UP000050741"/>
    </source>
</evidence>
<evidence type="ECO:0000313" key="3">
    <source>
        <dbReference type="WBParaSite" id="GPLIN_000220200"/>
    </source>
</evidence>
<feature type="compositionally biased region" description="Low complexity" evidence="1">
    <location>
        <begin position="13"/>
        <end position="24"/>
    </location>
</feature>
<feature type="compositionally biased region" description="Basic and acidic residues" evidence="1">
    <location>
        <begin position="50"/>
        <end position="65"/>
    </location>
</feature>